<protein>
    <recommendedName>
        <fullName evidence="4">Dynein heavy chain, cytoplasmic</fullName>
    </recommendedName>
    <alternativeName>
        <fullName evidence="15">Dynein heavy chain, cytosolic</fullName>
    </alternativeName>
</protein>
<comment type="similarity">
    <text evidence="2">Belongs to the dynein heavy chain family.</text>
</comment>
<keyword evidence="8" id="KW-0677">Repeat</keyword>
<dbReference type="PANTHER" id="PTHR45703">
    <property type="entry name" value="DYNEIN HEAVY CHAIN"/>
    <property type="match status" value="1"/>
</dbReference>
<dbReference type="RefSeq" id="XP_018714110.1">
    <property type="nucleotide sequence ID" value="XM_018855547.1"/>
</dbReference>
<dbReference type="PANTHER" id="PTHR45703:SF36">
    <property type="entry name" value="DYNEIN HEAVY CHAIN, CYTOPLASMIC"/>
    <property type="match status" value="1"/>
</dbReference>
<dbReference type="InterPro" id="IPR024317">
    <property type="entry name" value="Dynein_heavy_chain_D4_dom"/>
</dbReference>
<evidence type="ECO:0000256" key="15">
    <source>
        <dbReference type="ARBA" id="ARBA00033439"/>
    </source>
</evidence>
<evidence type="ECO:0000256" key="17">
    <source>
        <dbReference type="SAM" id="Coils"/>
    </source>
</evidence>
<dbReference type="FunFam" id="3.40.50.300:FF:002357">
    <property type="entry name" value="Glutathione S-transferase class-mu 26 kDa isozyme"/>
    <property type="match status" value="1"/>
</dbReference>
<dbReference type="InterPro" id="IPR013602">
    <property type="entry name" value="Dynein_heavy_linker"/>
</dbReference>
<dbReference type="InterPro" id="IPR024743">
    <property type="entry name" value="Dynein_HC_stalk"/>
</dbReference>
<dbReference type="InterPro" id="IPR026983">
    <property type="entry name" value="DHC"/>
</dbReference>
<keyword evidence="7" id="KW-0493">Microtubule</keyword>
<dbReference type="InterPro" id="IPR004273">
    <property type="entry name" value="Dynein_heavy_D6_P-loop"/>
</dbReference>
<evidence type="ECO:0000256" key="2">
    <source>
        <dbReference type="ARBA" id="ARBA00008887"/>
    </source>
</evidence>
<dbReference type="InterPro" id="IPR042219">
    <property type="entry name" value="AAA_lid_11_sf"/>
</dbReference>
<dbReference type="Gene3D" id="3.20.180.20">
    <property type="entry name" value="Dynein heavy chain, N-terminal domain 2"/>
    <property type="match status" value="1"/>
</dbReference>
<evidence type="ECO:0000256" key="8">
    <source>
        <dbReference type="ARBA" id="ARBA00022737"/>
    </source>
</evidence>
<dbReference type="InterPro" id="IPR041658">
    <property type="entry name" value="AAA_lid_11"/>
</dbReference>
<dbReference type="Gene3D" id="3.40.50.300">
    <property type="entry name" value="P-loop containing nucleotide triphosphate hydrolases"/>
    <property type="match status" value="5"/>
</dbReference>
<dbReference type="InterPro" id="IPR035706">
    <property type="entry name" value="AAA_9"/>
</dbReference>
<dbReference type="FunFam" id="3.40.50.300:FF:000996">
    <property type="entry name" value="Cytoplasmic dynein heavy chain"/>
    <property type="match status" value="1"/>
</dbReference>
<dbReference type="GO" id="GO:0005938">
    <property type="term" value="C:cell cortex"/>
    <property type="evidence" value="ECO:0007669"/>
    <property type="project" value="UniProtKB-ARBA"/>
</dbReference>
<dbReference type="InterPro" id="IPR027417">
    <property type="entry name" value="P-loop_NTPase"/>
</dbReference>
<dbReference type="OrthoDB" id="447173at2759"/>
<dbReference type="Gene3D" id="1.10.8.710">
    <property type="match status" value="1"/>
</dbReference>
<dbReference type="Gene3D" id="1.20.920.30">
    <property type="match status" value="1"/>
</dbReference>
<evidence type="ECO:0000256" key="11">
    <source>
        <dbReference type="ARBA" id="ARBA00023017"/>
    </source>
</evidence>
<dbReference type="Gene3D" id="1.10.8.720">
    <property type="entry name" value="Region D6 of dynein motor"/>
    <property type="match status" value="1"/>
</dbReference>
<dbReference type="GO" id="GO:0045505">
    <property type="term" value="F:dynein intermediate chain binding"/>
    <property type="evidence" value="ECO:0007669"/>
    <property type="project" value="InterPro"/>
</dbReference>
<keyword evidence="20" id="KW-1185">Reference proteome</keyword>
<dbReference type="InterPro" id="IPR042228">
    <property type="entry name" value="Dynein_linker_3"/>
</dbReference>
<dbReference type="Pfam" id="PF03028">
    <property type="entry name" value="Dynein_heavy"/>
    <property type="match status" value="1"/>
</dbReference>
<dbReference type="Gene3D" id="1.20.920.20">
    <property type="match status" value="1"/>
</dbReference>
<dbReference type="SUPFAM" id="SSF52540">
    <property type="entry name" value="P-loop containing nucleoside triphosphate hydrolases"/>
    <property type="match status" value="4"/>
</dbReference>
<dbReference type="InterPro" id="IPR054354">
    <property type="entry name" value="DYNC2H1-like_lid"/>
</dbReference>
<feature type="domain" description="AAA+ ATPase" evidence="18">
    <location>
        <begin position="1847"/>
        <end position="2011"/>
    </location>
</feature>
<evidence type="ECO:0000256" key="12">
    <source>
        <dbReference type="ARBA" id="ARBA00023054"/>
    </source>
</evidence>
<evidence type="ECO:0000256" key="10">
    <source>
        <dbReference type="ARBA" id="ARBA00022840"/>
    </source>
</evidence>
<dbReference type="GO" id="GO:1902850">
    <property type="term" value="P:microtubule cytoskeleton organization involved in mitosis"/>
    <property type="evidence" value="ECO:0007669"/>
    <property type="project" value="UniProtKB-ARBA"/>
</dbReference>
<gene>
    <name evidence="19" type="ORF">METBIDRAFT_30066</name>
</gene>
<dbReference type="CDD" id="cd00009">
    <property type="entry name" value="AAA"/>
    <property type="match status" value="1"/>
</dbReference>
<dbReference type="GO" id="GO:0005816">
    <property type="term" value="C:spindle pole body"/>
    <property type="evidence" value="ECO:0007669"/>
    <property type="project" value="UniProtKB-ARBA"/>
</dbReference>
<keyword evidence="12 17" id="KW-0175">Coiled coil</keyword>
<feature type="domain" description="AAA+ ATPase" evidence="18">
    <location>
        <begin position="2131"/>
        <end position="2289"/>
    </location>
</feature>
<keyword evidence="6" id="KW-0963">Cytoplasm</keyword>
<evidence type="ECO:0000256" key="13">
    <source>
        <dbReference type="ARBA" id="ARBA00023175"/>
    </source>
</evidence>
<accession>A0A1A0HHJ0</accession>
<evidence type="ECO:0000313" key="20">
    <source>
        <dbReference type="Proteomes" id="UP000092555"/>
    </source>
</evidence>
<feature type="domain" description="AAA+ ATPase" evidence="18">
    <location>
        <begin position="2484"/>
        <end position="2639"/>
    </location>
</feature>
<dbReference type="InterPro" id="IPR041466">
    <property type="entry name" value="Dynein_AAA5_ext"/>
</dbReference>
<dbReference type="Gene3D" id="1.10.8.1220">
    <property type="match status" value="1"/>
</dbReference>
<dbReference type="GO" id="GO:0005868">
    <property type="term" value="C:cytoplasmic dynein complex"/>
    <property type="evidence" value="ECO:0007669"/>
    <property type="project" value="UniProtKB-ARBA"/>
</dbReference>
<dbReference type="GO" id="GO:0000741">
    <property type="term" value="P:karyogamy"/>
    <property type="evidence" value="ECO:0007669"/>
    <property type="project" value="UniProtKB-KW"/>
</dbReference>
<evidence type="ECO:0000256" key="3">
    <source>
        <dbReference type="ARBA" id="ARBA00011655"/>
    </source>
</evidence>
<dbReference type="GeneID" id="30028523"/>
<dbReference type="FunFam" id="3.20.180.20:FF:000002">
    <property type="entry name" value="Cytoplasmic dynein heavy chain 1"/>
    <property type="match status" value="1"/>
</dbReference>
<dbReference type="Pfam" id="PF08385">
    <property type="entry name" value="DHC_N1"/>
    <property type="match status" value="1"/>
</dbReference>
<evidence type="ECO:0000256" key="7">
    <source>
        <dbReference type="ARBA" id="ARBA00022701"/>
    </source>
</evidence>
<dbReference type="GO" id="GO:0008569">
    <property type="term" value="F:minus-end-directed microtubule motor activity"/>
    <property type="evidence" value="ECO:0007669"/>
    <property type="project" value="InterPro"/>
</dbReference>
<dbReference type="Pfam" id="PF08393">
    <property type="entry name" value="DHC_N2"/>
    <property type="match status" value="1"/>
</dbReference>
<dbReference type="FunFam" id="1.20.920.20:FF:000002">
    <property type="entry name" value="Cytoplasmic dynein 1 heavy chain"/>
    <property type="match status" value="1"/>
</dbReference>
<dbReference type="EMBL" id="LXTC01000001">
    <property type="protein sequence ID" value="OBA23629.1"/>
    <property type="molecule type" value="Genomic_DNA"/>
</dbReference>
<dbReference type="Pfam" id="PF12781">
    <property type="entry name" value="AAA_9"/>
    <property type="match status" value="1"/>
</dbReference>
<dbReference type="Gene3D" id="1.10.472.130">
    <property type="match status" value="1"/>
</dbReference>
<dbReference type="InterPro" id="IPR035699">
    <property type="entry name" value="AAA_6"/>
</dbReference>
<keyword evidence="14" id="KW-0206">Cytoskeleton</keyword>
<organism evidence="19 20">
    <name type="scientific">Metschnikowia bicuspidata var. bicuspidata NRRL YB-4993</name>
    <dbReference type="NCBI Taxonomy" id="869754"/>
    <lineage>
        <taxon>Eukaryota</taxon>
        <taxon>Fungi</taxon>
        <taxon>Dikarya</taxon>
        <taxon>Ascomycota</taxon>
        <taxon>Saccharomycotina</taxon>
        <taxon>Pichiomycetes</taxon>
        <taxon>Metschnikowiaceae</taxon>
        <taxon>Metschnikowia</taxon>
    </lineage>
</organism>
<dbReference type="InterPro" id="IPR042222">
    <property type="entry name" value="Dynein_2_N"/>
</dbReference>
<dbReference type="Gene3D" id="1.20.58.1120">
    <property type="match status" value="1"/>
</dbReference>
<dbReference type="Pfam" id="PF18198">
    <property type="entry name" value="AAA_lid_11"/>
    <property type="match status" value="1"/>
</dbReference>
<comment type="subunit">
    <text evidence="3">Consists of at least two heavy chains and a number of intermediate and light chains.</text>
</comment>
<dbReference type="Gene3D" id="6.10.140.1060">
    <property type="match status" value="1"/>
</dbReference>
<name>A0A1A0HHJ0_9ASCO</name>
<dbReference type="GO" id="GO:0005524">
    <property type="term" value="F:ATP binding"/>
    <property type="evidence" value="ECO:0007669"/>
    <property type="project" value="UniProtKB-KW"/>
</dbReference>
<evidence type="ECO:0000259" key="18">
    <source>
        <dbReference type="SMART" id="SM00382"/>
    </source>
</evidence>
<proteinExistence type="inferred from homology"/>
<dbReference type="Pfam" id="PF22597">
    <property type="entry name" value="DYN_lid"/>
    <property type="match status" value="1"/>
</dbReference>
<dbReference type="Pfam" id="PF12777">
    <property type="entry name" value="MT"/>
    <property type="match status" value="1"/>
</dbReference>
<dbReference type="InterPro" id="IPR013594">
    <property type="entry name" value="Dynein_heavy_tail"/>
</dbReference>
<evidence type="ECO:0000256" key="6">
    <source>
        <dbReference type="ARBA" id="ARBA00022490"/>
    </source>
</evidence>
<comment type="caution">
    <text evidence="19">The sequence shown here is derived from an EMBL/GenBank/DDBJ whole genome shotgun (WGS) entry which is preliminary data.</text>
</comment>
<comment type="subcellular location">
    <subcellularLocation>
        <location evidence="1">Cytoplasm</location>
        <location evidence="1">Cytoskeleton</location>
    </subcellularLocation>
</comment>
<keyword evidence="9" id="KW-0547">Nucleotide-binding</keyword>
<dbReference type="InterPro" id="IPR043157">
    <property type="entry name" value="Dynein_AAA1S"/>
</dbReference>
<evidence type="ECO:0000313" key="19">
    <source>
        <dbReference type="EMBL" id="OBA23629.1"/>
    </source>
</evidence>
<evidence type="ECO:0000256" key="14">
    <source>
        <dbReference type="ARBA" id="ARBA00023212"/>
    </source>
</evidence>
<keyword evidence="11" id="KW-0243">Dynein</keyword>
<evidence type="ECO:0000256" key="1">
    <source>
        <dbReference type="ARBA" id="ARBA00004245"/>
    </source>
</evidence>
<evidence type="ECO:0000256" key="5">
    <source>
        <dbReference type="ARBA" id="ARBA00022459"/>
    </source>
</evidence>
<dbReference type="Proteomes" id="UP000092555">
    <property type="component" value="Unassembled WGS sequence"/>
</dbReference>
<dbReference type="GO" id="GO:0030473">
    <property type="term" value="P:nuclear migration along microtubule"/>
    <property type="evidence" value="ECO:0007669"/>
    <property type="project" value="UniProtKB-ARBA"/>
</dbReference>
<dbReference type="Pfam" id="PF12774">
    <property type="entry name" value="AAA_6"/>
    <property type="match status" value="1"/>
</dbReference>
<dbReference type="Pfam" id="PF12775">
    <property type="entry name" value="AAA_7"/>
    <property type="match status" value="1"/>
</dbReference>
<dbReference type="Gene3D" id="1.10.287.2620">
    <property type="match status" value="1"/>
</dbReference>
<dbReference type="STRING" id="869754.A0A1A0HHJ0"/>
<dbReference type="SMART" id="SM00382">
    <property type="entry name" value="AAA"/>
    <property type="match status" value="3"/>
</dbReference>
<dbReference type="Gene3D" id="1.20.140.100">
    <property type="entry name" value="Dynein heavy chain, N-terminal domain 2"/>
    <property type="match status" value="1"/>
</dbReference>
<dbReference type="GO" id="GO:0000235">
    <property type="term" value="C:astral microtubule"/>
    <property type="evidence" value="ECO:0007669"/>
    <property type="project" value="UniProtKB-ARBA"/>
</dbReference>
<dbReference type="Pfam" id="PF17852">
    <property type="entry name" value="Dynein_AAA_lid"/>
    <property type="match status" value="1"/>
</dbReference>
<evidence type="ECO:0000256" key="4">
    <source>
        <dbReference type="ARBA" id="ARBA00022197"/>
    </source>
</evidence>
<dbReference type="InterPro" id="IPR003593">
    <property type="entry name" value="AAA+_ATPase"/>
</dbReference>
<sequence length="4188" mass="477358">MYFDEANLLAFVQKAVQTPGEAPPLCTNWSDTGRSLAASFSKSAQPDALYVVVQGDSFLIVSDLTRVQFDFELLIVMMKQGGPLAEHLPLFTQIHVINIPGASRSLLPTQDLSLTADQGQTEGEISKRDTQRDSYGQIMNLVSLAITPYFDFIAQNEATDTSSASLSMAKKKFNELVLSLRHLQYRIQIPELLAGIPHHIHRVLSNPESAQDPAVLADSELLNDLTKIVNIWIQQVQAVTSMSKTVSEGNSLQDEVQFWAVLEATLRSLHEQTLQQEVRHAIDILNAAKRFQVTLAFQNNLGISELLEETGSYNELLKDLPISELSFRKESIGEGPKSLEHLDSTITTLFGHLKRWKGLASLALTRMIGLVELVLDQIAQRLSQLLGSMDLVGMMYSKFSEICADQLPQLFQTIDSNAKFMVNIIRELMRKRQEKFMVIKLDLSLLSSIRERVEDLKSLRMGHEDLLHALTCLEGADSQIPNITLAYGKQIASSSPFDFSKQGISLWETTQQLYMDAFEKVLENMSILINRNLDQSESFSEYISLFDRLLGNSNGNSSAFILLFIEDRHKLQILDLASSDIEELLKLSFLMKNEISKDTRILSNYNLICWELSFIAKADFYLFNLQKLLGQEWTSYSIGSKIESKIASYRQKVDIDQLFSEWVDSAIVFSKSLQTPGGILNIIDSLGKEPLKLAVNSHSDVDVIIDQEGHLLNIGFEIPSMLRVQLDRHKFIQPFMYSLFEHVNLLEEIFSEMHIGTEYGNKFGFTMEDQKQEIFTLLESVSTISWSLIALELNIQMNDDKFLKALQNENTGLVQINLLQESVHKFHVHFNILNNTYDRVYTLLIPKISTCSYATQELMKVIQEIQEEVNSIIRGEFCDLEYFVWILNEDIAKAIHERCLKELESFRSMLSGRAYSEGESHVVNLSNHILVFDNGSFLVNPPLEDSKLRWVEYVNQIIRLTETLTSITLSTGAQPFDTVFADYSADVMRVMSTVDDVYKDACEYLLSWLYIEQLFSQEDCLDEAKFPQEMSIENCLKTAEEILSLKQVFDSRNGHYRINDSMMISFREVESYVSRRFSTIESTILQILVQRLQLTSRTCFEDLKAAQRSLIRDIYFDKTAQLVLSSVGEIYSINSRLCTWSDIIKLYGHCQLYLYHQSILPASNWIHVEQLEGQLLNVKGLLARRLDDISSNFDSLALKFRSEWSRIQDFARLLSEEWTEKKPISPDLEPSSALAVVANYKSRAKGLSSQVKSLTDIAVSMAICLGDSISLAHLEDDIEELKVVWSVIQNLWNELKKVKTQKWAEVHVRGIKHQLEAILSDCNDCTVAVRQYSAFSSLQSSIKEYLKKIPILSELKSDAMKNRHWEQIFSLVGSKQKISDVVLVHNILDINFQMHEGVIRNVLEKANGEQLVQESLESIKNEWSVITFETFSHAGKCRLIKNWSFLFDQCNTNLGTLTTIKHSLFHSEFERERYELESKLTDLTSLLNTWIEVQRQWAYLDGIFGSNSEIKASLPLESSRFSNITFEFLTILKKVYTFNLVIDVLSIKDLHRVMQKLSDSLTRTVKGLSDFLDKQRDRFPRFFFIGNEDLLELLGSENDPVQINKHLKRMFPGISSISVDQESSKIMTIASPQGEVIILDTPVSLIRHRSLAEWLSVFETEVKLTVSSHICGAVKEVEKVCLKGNSLHEESIVVLLENHSHQFLIVAFQVLFTKMAQTEILTGSFDGIVEFNNSLILILSSIAARSSEAMLLSKTKSLIIESLHHREVLQNLLHANTTERLSIWNSEQLFYCLQDKQDPLERLIVRQGRFKFPYGFEYLGVVERLAITPLVNKFFLSMTQALAQKLGGSPFGPAGTGKTECVKALGQNFGRMVLVFCCDDSFDFQSMDKILLGICKVGCWVCFDEFNRLETEILSSLSTQIERIETSLQTSKNVVVSEQIVTVNQASGIFVTMNPEYVGRNELPENLKKLFRGFAMNRPDAERIAEVILTSHGFSNSKELSARLIPFFLSLQSSVSIQSHYDFGLRALKSILNKAGDIKKESMPNPDPDLLSAEFSMLLKSLIETIGPKLVKADEIIFQNMIFQKFFSMENVLEDNSHFLEQLKDQICSEGLHATEEFVRKAHQLFQIQESHHGFMLVGHSGSGKSAVMNLVLKTMSRITGEPYQKITIDSKVLTKDNLYGKLDPITRDWTDGLLTKVIREILANLKGESAHRTWIVFDGDIDPVWAENLNSLLDDNKLLTLPNGERLELPCNVRIVFEVLNLDYATPATVSRCAMIWFDTSLVNLGSLWNYRIHMLKQSSEEVAGLDDWIRITRAQNLVKEVADIMTNLCLEPLIESVFEFASKLIHIMETDAHRVLTALFVYLQIHISELLKYLDSDVENLEKFVYKALALSFIWAFSGDCSLEDKERLRGHLQSLAPFSNFEIPMNVSQCKISFPDFEWEDWSSFVEHVDLEPHQVLDSGTIVPTVDTVMHESLINGIINKHSPLILCGPPGSGKTMTFLKALRNSANLELISLNFSKDTTPEALLSTLEQHCEYRMTNRGYELSPKVEGKWAVVFCDEINLPAVDNFGTQRVISFMRQLVEHSGFWRAADLSWVSLRNIQFVGACNNPNDPGRNKLTERFMRHVTLVMVDYPGPQALRQIYSTFNEATLKCAPNIRSFSDALTSAMIEFYDATKGYLTTERQSHYVYSPRELTRWCRGILETLMIVTYSDIPELIRLWYHEGLRLFYDRLVTNEEKGWCIDLFWATAAKNFPGLKLDNVLKGPVLYSTWLSGQYESVSEEALATFVRERLRVFSEEEMEYNLILFEDMLDHALRIDRVLRQHQGHMILVGPSTSGKTCLTKFVTWMNGMKLVQLKVHSNYTITEFEASLREVLTCCAKGEQICFLIDESSILEASFIERMNSLLANSEIPGLFEEEELENLIKLCATEASARGILLDTADEIYEWFTSQISENLHVAFTMSELRSEKAPQINSSPALFNRCVLSWMGDWSDLSLQKVAEYLIDKIPLDQSNFVIPTSFTPYMSGGISSFREVVVDSIIFIHRSSTLINSHVVPKQFLDFIDCFNHLFTKGQEDLEESQRHTNIGLDKLRETVVEVSQMEKVMSEKKMKLQLKDDEARKMLNKMIVDQNESERKREFSVATKAELEKQEAEIEARRSVVMKDLELAEPAVLEAQRGVQNIKKQHLTELRSMSNPPASIKMAMESVCIILGYQATTWRDVQLIVRQDNFITKIVAFDNEEQLLSELRSYMEEVYLSRPDYNFETIHRASKACGPLLQWVIAQIRYSEILEKIGPLREQVAVLESYAVKSKAQLIAIADMISELEQSIETYKNEYSEVIRETEKIKTEMRDIELKVSRSMKLIENLTKERKRWLESTKGFQRERERLVGNCILGSAFFVYCGNLNQNERRALLACWKNKLTESLIRFDSSIPIASLLATSTEQNDWAKSGLPEDDLFVENFAIKNRSEFPLIIDPTGVILPVLKTALSTALILTSFLSESFTKTVEDALRFGGTVLVQNAELYNPILDSVLRKDVTRTGGRRVVRFGQKSMILLDRFRLLLYTRDSRAVMSPFIKARTSLLNFTITKSNLENRVLNVSLQHFNPDLDRKRIELGALQSEYTIRLLSLRKQLLHTLNAVRGTFLDNDDVIDSLEDLELESSVIDKKMSEGEKVMLSVNEVRLYFEGVASHLKNIFEILMALSETNRFYNFSFSGFIHIFKEVLLGMDATFELERIVQKLYEMIYSIFSPTLRESDKFLFRVCLAISYHSAKFGSHCKDTILRLLSTRAEQADGLLVSSIVGSFVTEEEKEHIDQKWTDVATKYENQPGSHEIFDLVNQYLGLNCTRDKYLALETYCASFFNGQLSTKLVLGEWILQTSYPHIFSSSETYDMTFQIMACAKSANVELSKVSMGTKEGITAANKALDIAMDKGGWVLVQNVQMSPRWLTHLKATLQSKPTHESFRLFLTCSLDSTNIPNELIGISSVRTTEVQPQWRTMLLDTFNSLVTIDTLVPEMQLYFLLSWYHTTIQERLKYVPVSFDKKYDINESDVIAAAFSIRQMFASVKPGGTTDISLTEIAFRVGEIIYGGKIAVDKDARYCAELAKGLFHEDSHKPGFNLINNEVANRSNMRLLVPDASSIDEYKCWIEQLPELGPLEWLGLESEVRKKAKDEEAMLVAARVSGLLRAAE</sequence>
<dbReference type="GO" id="GO:0000070">
    <property type="term" value="P:mitotic sister chromatid segregation"/>
    <property type="evidence" value="ECO:0007669"/>
    <property type="project" value="UniProtKB-ARBA"/>
</dbReference>
<dbReference type="GO" id="GO:0051959">
    <property type="term" value="F:dynein light intermediate chain binding"/>
    <property type="evidence" value="ECO:0007669"/>
    <property type="project" value="InterPro"/>
</dbReference>
<reference evidence="19 20" key="1">
    <citation type="submission" date="2016-05" db="EMBL/GenBank/DDBJ databases">
        <title>Comparative genomics of biotechnologically important yeasts.</title>
        <authorList>
            <consortium name="DOE Joint Genome Institute"/>
            <person name="Riley R."/>
            <person name="Haridas S."/>
            <person name="Wolfe K.H."/>
            <person name="Lopes M.R."/>
            <person name="Hittinger C.T."/>
            <person name="Goker M."/>
            <person name="Salamov A."/>
            <person name="Wisecaver J."/>
            <person name="Long T.M."/>
            <person name="Aerts A.L."/>
            <person name="Barry K."/>
            <person name="Choi C."/>
            <person name="Clum A."/>
            <person name="Coughlan A.Y."/>
            <person name="Deshpande S."/>
            <person name="Douglass A.P."/>
            <person name="Hanson S.J."/>
            <person name="Klenk H.-P."/>
            <person name="LaButti K."/>
            <person name="Lapidus A."/>
            <person name="Lindquist E."/>
            <person name="Lipzen A."/>
            <person name="Meier-kolthoff J.P."/>
            <person name="Ohm R.A."/>
            <person name="Otillar R.P."/>
            <person name="Pangilinan J."/>
            <person name="Peng Y."/>
            <person name="Rokas A."/>
            <person name="Rosa C.A."/>
            <person name="Scheuner C."/>
            <person name="Sibirny A.A."/>
            <person name="Slot J.C."/>
            <person name="Stielow J.B."/>
            <person name="Sun H."/>
            <person name="Kurtzman C.P."/>
            <person name="Blackwell M."/>
            <person name="Grigoriev I.V."/>
            <person name="Jeffries T.W."/>
        </authorList>
    </citation>
    <scope>NUCLEOTIDE SEQUENCE [LARGE SCALE GENOMIC DNA]</scope>
    <source>
        <strain evidence="19 20">NRRL YB-4993</strain>
    </source>
</reference>
<dbReference type="Pfam" id="PF12780">
    <property type="entry name" value="AAA_8"/>
    <property type="match status" value="1"/>
</dbReference>
<feature type="coiled-coil region" evidence="17">
    <location>
        <begin position="3315"/>
        <end position="3370"/>
    </location>
</feature>
<keyword evidence="10" id="KW-0067">ATP-binding</keyword>
<evidence type="ECO:0000256" key="16">
    <source>
        <dbReference type="ARBA" id="ARBA00053342"/>
    </source>
</evidence>
<keyword evidence="13" id="KW-0505">Motor protein</keyword>
<comment type="function">
    <text evidence="16">Cytoplasmic dynein acts as a motor for the intracellular retrograde motility of vesicles and organelles along microtubules. Dynein has ATPase activity; the force-producing power stroke is thought to occur on release of ADP. Required to maintain uniform nuclear distribution in hyphae. May play an important role in the proper orientation of the mitotic spindle into the budding daughter cell yeast. Probably required for normal progression of the cell cycle.</text>
</comment>
<keyword evidence="5" id="KW-0415">Karyogamy</keyword>
<evidence type="ECO:0000256" key="9">
    <source>
        <dbReference type="ARBA" id="ARBA00022741"/>
    </source>
</evidence>